<protein>
    <submittedName>
        <fullName evidence="2">Saccharopine dehydrogenase NADP-binding domain-containing protein</fullName>
    </submittedName>
</protein>
<dbReference type="InterPro" id="IPR036291">
    <property type="entry name" value="NAD(P)-bd_dom_sf"/>
</dbReference>
<name>A0ABY5T4J6_9SPHN</name>
<evidence type="ECO:0000313" key="3">
    <source>
        <dbReference type="Proteomes" id="UP001065265"/>
    </source>
</evidence>
<feature type="domain" description="Saccharopine dehydrogenase NADP binding" evidence="1">
    <location>
        <begin position="14"/>
        <end position="141"/>
    </location>
</feature>
<sequence length="397" mass="42639">MSATNNRSEREFDIVVYGATGYTGRLVAEHFVREYDGKPDAPKWAMAGRNLAKLEDVRTLIGASADTPLIVADADDPASLEAMCRSTRVVITTVGPYQLYGDALVEACARAGTDYADLCGEPAWMREQIDRNHDLAKASGARICFSSGFDSIPFDLGVLMLQKHAVATHGSPAPRVRGRVRAMKGTFSGGTAASLGATMKAAAKSPKIIGLLRDPFALTPGFEGPDQPSGMIPGYEKDLDKWAAPFVMAPINTKNVHRTNFLRGHPYGEDFRYDEMVLTSPGEAGRKMAEAAVEMMKNPFGAKPPKPGEGPTAEERENGFYDVVFIGEYPDGKTIRYAVKGRYDPGYGSTSRMIAETAMGLLSCDAEGGIGTPGSFLGEALVERLKARATVSFATES</sequence>
<evidence type="ECO:0000313" key="2">
    <source>
        <dbReference type="EMBL" id="UVI40263.1"/>
    </source>
</evidence>
<evidence type="ECO:0000259" key="1">
    <source>
        <dbReference type="Pfam" id="PF03435"/>
    </source>
</evidence>
<reference evidence="2" key="1">
    <citation type="submission" date="2022-02" db="EMBL/GenBank/DDBJ databases">
        <title>Qipengyuania spongiae sp. nov., isolated from marine sponge.</title>
        <authorList>
            <person name="Li Z."/>
            <person name="Zhang M."/>
        </authorList>
    </citation>
    <scope>NUCLEOTIDE SEQUENCE</scope>
    <source>
        <strain evidence="2">PHS-Z21</strain>
    </source>
</reference>
<proteinExistence type="predicted"/>
<organism evidence="2 3">
    <name type="scientific">Qipengyuania spongiae</name>
    <dbReference type="NCBI Taxonomy" id="2909673"/>
    <lineage>
        <taxon>Bacteria</taxon>
        <taxon>Pseudomonadati</taxon>
        <taxon>Pseudomonadota</taxon>
        <taxon>Alphaproteobacteria</taxon>
        <taxon>Sphingomonadales</taxon>
        <taxon>Erythrobacteraceae</taxon>
        <taxon>Qipengyuania</taxon>
    </lineage>
</organism>
<dbReference type="PANTHER" id="PTHR12286">
    <property type="entry name" value="SACCHAROPINE DEHYDROGENASE-LIKE OXIDOREDUCTASE"/>
    <property type="match status" value="1"/>
</dbReference>
<dbReference type="PANTHER" id="PTHR12286:SF5">
    <property type="entry name" value="SACCHAROPINE DEHYDROGENASE-LIKE OXIDOREDUCTASE"/>
    <property type="match status" value="1"/>
</dbReference>
<dbReference type="InterPro" id="IPR051276">
    <property type="entry name" value="Saccharopine_DH-like_oxidrdct"/>
</dbReference>
<dbReference type="SUPFAM" id="SSF51735">
    <property type="entry name" value="NAD(P)-binding Rossmann-fold domains"/>
    <property type="match status" value="1"/>
</dbReference>
<dbReference type="Proteomes" id="UP001065265">
    <property type="component" value="Chromosome"/>
</dbReference>
<gene>
    <name evidence="2" type="ORF">L1F33_04795</name>
</gene>
<dbReference type="Gene3D" id="3.40.50.720">
    <property type="entry name" value="NAD(P)-binding Rossmann-like Domain"/>
    <property type="match status" value="1"/>
</dbReference>
<dbReference type="Pfam" id="PF03435">
    <property type="entry name" value="Sacchrp_dh_NADP"/>
    <property type="match status" value="1"/>
</dbReference>
<dbReference type="EMBL" id="CP092471">
    <property type="protein sequence ID" value="UVI40263.1"/>
    <property type="molecule type" value="Genomic_DNA"/>
</dbReference>
<dbReference type="InterPro" id="IPR005097">
    <property type="entry name" value="Sacchrp_dh_NADP-bd"/>
</dbReference>
<keyword evidence="3" id="KW-1185">Reference proteome</keyword>
<accession>A0ABY5T4J6</accession>
<dbReference type="RefSeq" id="WP_265560368.1">
    <property type="nucleotide sequence ID" value="NZ_CP092471.1"/>
</dbReference>